<dbReference type="EMBL" id="AB544065">
    <property type="protein sequence ID" value="BAI68043.1"/>
    <property type="molecule type" value="mRNA"/>
</dbReference>
<dbReference type="PANTHER" id="PTHR46599">
    <property type="entry name" value="PIGGYBAC TRANSPOSABLE ELEMENT-DERIVED PROTEIN 4"/>
    <property type="match status" value="1"/>
</dbReference>
<dbReference type="InterPro" id="IPR014893">
    <property type="entry name" value="Ku_PK_bind"/>
</dbReference>
<name>D2Z1K5_TETTH</name>
<dbReference type="Pfam" id="PF13843">
    <property type="entry name" value="DDE_Tnp_1_7"/>
    <property type="match status" value="1"/>
</dbReference>
<evidence type="ECO:0000256" key="3">
    <source>
        <dbReference type="SAM" id="MobiDB-lite"/>
    </source>
</evidence>
<feature type="domain" description="Ku" evidence="4">
    <location>
        <begin position="280"/>
        <end position="419"/>
    </location>
</feature>
<dbReference type="GO" id="GO:0006310">
    <property type="term" value="P:DNA recombination"/>
    <property type="evidence" value="ECO:0007669"/>
    <property type="project" value="InterPro"/>
</dbReference>
<sequence length="1363" mass="161449">MKKKFIQNDCILIVLNQQASQRMKAQFIESVSLILKNLMFNQQQSVHQILFIPDQYEKHFSQKTSEPNFTQVLFKDIRNFQDKAKEFIENVDVQEKISFIEVLYNSRNELTAFAKYKQLNKKLFFFMGETESFFFGQSKMFQLQEFIMHLKRDQIKITLIGEEIMKNLREDSVTDWKDNQNIEFLIKLKNQISKKNIQFLTSEEALQISLRIKPKQILQRPKYNGTFQIRNELTADVVVFTKTLEKHLLNLKTYSNITEWNPSTQRQMVEQQIQYYQVDDILLENPVQDISKYYKYGNQLVKMSELFLNQINLFTLKEIKLIGSVQKSSIPRQSFMSGCDILFAKQDSKRSRYIIASLIKACFEEQRYLVARFVLRQNSIPKLVVLIPHLKKNCEYFYIIELPTVESIRDYSFNSLIRSTPEQQKLMSQLIDELDLDQDEKNQNQFKIGSQPNETIAKINDLILMRGMNVNEEEINKKLFTKEYQQTFKSASQKLLSNINEQFNLKIINQQLYHDSFNQKIYWKNLISQKDDKLFNDLKDIFGSIEKQNYKDLTKKAYQQIDFSMPQSKIISILSQPLFDIREFQEYIQIVQNLIYKTMDTFIKGYTSNIIIELILLIRNKSIQFEQYEAFNQFLLKFYEKFQNDQFISEIVSSEINLISTENHQNSVILTQIEEEFLRQNLLQKEMSSLRVSSKNQENICQNQTSKMKKILVNSLKNNQNNDEEIYYSDESETNQARRQKENDNSLPQDNHENQQNFNTQQQKKQNKQLVSFTQLSSYNSIYSESETSQHEDQIIQNNQDLNSSIEESGEEEQKQDLKRNKGNFSKKLNLNDVNFKLCSDNKLLKETLINIDLTYRKPQVKNIPLESTPVQIFQKLWSDEIWKLITDETNKYSKQSFDLNQYNLDSQSLKKQKICFFSQDQIKRFIICEILMGIQRLPSFSDYFSSDPLLSGGLNRILGRENYQLLTRYLHISDNQSRMVHVDDHTKFKQFQSILNRNYQQFYVPSNYLAIDEGIIPFKGKTKFKVYCPQKPVKFGIKEYLFCDYSGYTLNLIIHSPHEKQNIRDIYQPQTLQTQDIVNELIKDYQPLSGSILIMDNYYNSLNLIHDLNQQNIGVLGTVRPDRMNFTEEQKKMMKIQNFNKGETKSLTKDNIHIFLWRDKDKLVKMITNFLDNRKIVKSMKKTGQIKTIPLMVDIYNKYAHSVDKRNQICQNYRIHKRSQKWWKCVFYRLLDTTLCNAYIIYKILNEGKKSLLTHKDFRIKIVEELIQSLNESTAQLTKSLSHNRGIIYSLIDINKVRKQGVQQEIIAHFLERQNQVGLCSLCKQATFFTCESCNYGNKKIALCPVNCHKEHMKKVYNLIDK</sequence>
<dbReference type="InterPro" id="IPR029526">
    <property type="entry name" value="PGBD"/>
</dbReference>
<proteinExistence type="evidence at transcript level"/>
<dbReference type="InterPro" id="IPR036494">
    <property type="entry name" value="Ku_C_sf"/>
</dbReference>
<dbReference type="GO" id="GO:0000723">
    <property type="term" value="P:telomere maintenance"/>
    <property type="evidence" value="ECO:0007669"/>
    <property type="project" value="InterPro"/>
</dbReference>
<organism evidence="5">
    <name type="scientific">Tetrahymena thermophila</name>
    <dbReference type="NCBI Taxonomy" id="5911"/>
    <lineage>
        <taxon>Eukaryota</taxon>
        <taxon>Sar</taxon>
        <taxon>Alveolata</taxon>
        <taxon>Ciliophora</taxon>
        <taxon>Intramacronucleata</taxon>
        <taxon>Oligohymenophorea</taxon>
        <taxon>Hymenostomatida</taxon>
        <taxon>Tetrahymenina</taxon>
        <taxon>Tetrahymenidae</taxon>
        <taxon>Tetrahymena</taxon>
    </lineage>
</organism>
<dbReference type="SMART" id="SM00559">
    <property type="entry name" value="Ku78"/>
    <property type="match status" value="1"/>
</dbReference>
<dbReference type="GO" id="GO:0006303">
    <property type="term" value="P:double-strand break repair via nonhomologous end joining"/>
    <property type="evidence" value="ECO:0007669"/>
    <property type="project" value="InterPro"/>
</dbReference>
<dbReference type="Gene3D" id="1.10.1600.10">
    <property type="match status" value="1"/>
</dbReference>
<evidence type="ECO:0000256" key="2">
    <source>
        <dbReference type="ARBA" id="ARBA00023125"/>
    </source>
</evidence>
<feature type="compositionally biased region" description="Low complexity" evidence="3">
    <location>
        <begin position="754"/>
        <end position="764"/>
    </location>
</feature>
<accession>D2Z1K5</accession>
<feature type="region of interest" description="Disordered" evidence="3">
    <location>
        <begin position="722"/>
        <end position="767"/>
    </location>
</feature>
<dbReference type="Pfam" id="PF08785">
    <property type="entry name" value="Ku_PK_bind"/>
    <property type="match status" value="1"/>
</dbReference>
<reference evidence="5" key="1">
    <citation type="journal article" date="2010" name="Mol. Biol. Cell">
        <title>A domesticated piggyBac transposase plays key roles in heterochromatin dynamics and DNA cleavage during programmed DNA deletion in Tetrahymena thermophila.</title>
        <authorList>
            <person name="Cheng C.-Y."/>
            <person name="Vogt A."/>
            <person name="Mochizuki K."/>
            <person name="Yao M.-C."/>
        </authorList>
    </citation>
    <scope>NUCLEOTIDE SEQUENCE</scope>
</reference>
<feature type="compositionally biased region" description="Acidic residues" evidence="3">
    <location>
        <begin position="722"/>
        <end position="733"/>
    </location>
</feature>
<dbReference type="InterPro" id="IPR024193">
    <property type="entry name" value="Ku80"/>
</dbReference>
<gene>
    <name evidence="5" type="primary">TPB1</name>
</gene>
<keyword evidence="2" id="KW-0238">DNA-binding</keyword>
<dbReference type="Pfam" id="PF02735">
    <property type="entry name" value="Ku"/>
    <property type="match status" value="1"/>
</dbReference>
<dbReference type="SUPFAM" id="SSF100939">
    <property type="entry name" value="SPOC domain-like"/>
    <property type="match status" value="1"/>
</dbReference>
<dbReference type="PANTHER" id="PTHR46599:SF3">
    <property type="entry name" value="PIGGYBAC TRANSPOSABLE ELEMENT-DERIVED PROTEIN 4"/>
    <property type="match status" value="1"/>
</dbReference>
<evidence type="ECO:0000259" key="4">
    <source>
        <dbReference type="SMART" id="SM00559"/>
    </source>
</evidence>
<dbReference type="SUPFAM" id="SSF101420">
    <property type="entry name" value="C-terminal domain of Ku80"/>
    <property type="match status" value="1"/>
</dbReference>
<dbReference type="GO" id="GO:0003684">
    <property type="term" value="F:damaged DNA binding"/>
    <property type="evidence" value="ECO:0007669"/>
    <property type="project" value="InterPro"/>
</dbReference>
<evidence type="ECO:0000256" key="1">
    <source>
        <dbReference type="ARBA" id="ARBA00007726"/>
    </source>
</evidence>
<evidence type="ECO:0000313" key="5">
    <source>
        <dbReference type="EMBL" id="BAI68043.1"/>
    </source>
</evidence>
<protein>
    <submittedName>
        <fullName evidence="5">PiggyBac-like protein Tpb1p</fullName>
    </submittedName>
</protein>
<dbReference type="GO" id="GO:0042162">
    <property type="term" value="F:telomeric DNA binding"/>
    <property type="evidence" value="ECO:0007669"/>
    <property type="project" value="InterPro"/>
</dbReference>
<dbReference type="GO" id="GO:0043564">
    <property type="term" value="C:Ku70:Ku80 complex"/>
    <property type="evidence" value="ECO:0007669"/>
    <property type="project" value="InterPro"/>
</dbReference>
<dbReference type="InterPro" id="IPR006164">
    <property type="entry name" value="DNA_bd_Ku70/Ku80"/>
</dbReference>
<dbReference type="CDD" id="cd00873">
    <property type="entry name" value="KU80"/>
    <property type="match status" value="1"/>
</dbReference>
<comment type="similarity">
    <text evidence="1">Belongs to the ku80 family.</text>
</comment>
<dbReference type="Gene3D" id="1.25.40.240">
    <property type="entry name" value="Ku, C-terminal domain"/>
    <property type="match status" value="1"/>
</dbReference>
<dbReference type="InterPro" id="IPR016194">
    <property type="entry name" value="SPOC-like_C_dom_sf"/>
</dbReference>
<dbReference type="Gene3D" id="2.40.290.10">
    <property type="match status" value="1"/>
</dbReference>